<dbReference type="AlphaFoldDB" id="F0QQE5"/>
<accession>F0QQE5</accession>
<dbReference type="HOGENOM" id="CLU_094187_0_0_14"/>
<gene>
    <name evidence="2" type="ordered locus">MSU_0171</name>
</gene>
<protein>
    <submittedName>
        <fullName evidence="2">Uncharacterized protein</fullName>
    </submittedName>
</protein>
<proteinExistence type="predicted"/>
<dbReference type="EMBL" id="CP002525">
    <property type="protein sequence ID" value="ADX97715.1"/>
    <property type="molecule type" value="Genomic_DNA"/>
</dbReference>
<keyword evidence="3" id="KW-1185">Reference proteome</keyword>
<sequence>MPFGLKSMLIPAVFGFTGIAAGGGFSLASFLNKETISKERQISSTTERVKNPSVGEISSPKNPLENKELSSNSDETSSKENNPQKSQLNSENSGFDGKVFIEWRKGNDENPKKVISKPIKGNDSEVVAKYVYKDPTTTFCDKWVVVGEQAERTLVDSGCQEFLKEALEVSSGHDEEQIIWLKTSQDNYEVILEDAFPTEWIVGDSKIKSPEIGEQEEWTFRGLWTCRAELKENKEVNVICYKNSPEIQEETEDVGVIESFDHEDEFNRMAEQIKNRT</sequence>
<organism evidence="2 3">
    <name type="scientific">Mycoplasma suis (strain Illinois)</name>
    <dbReference type="NCBI Taxonomy" id="768700"/>
    <lineage>
        <taxon>Bacteria</taxon>
        <taxon>Bacillati</taxon>
        <taxon>Mycoplasmatota</taxon>
        <taxon>Mollicutes</taxon>
        <taxon>Mycoplasmataceae</taxon>
        <taxon>Mycoplasma</taxon>
    </lineage>
</organism>
<evidence type="ECO:0000313" key="2">
    <source>
        <dbReference type="EMBL" id="ADX97715.1"/>
    </source>
</evidence>
<dbReference type="Proteomes" id="UP000007484">
    <property type="component" value="Chromosome"/>
</dbReference>
<dbReference type="KEGG" id="mss:MSU_0171"/>
<feature type="region of interest" description="Disordered" evidence="1">
    <location>
        <begin position="37"/>
        <end position="93"/>
    </location>
</feature>
<reference evidence="2 3" key="1">
    <citation type="journal article" date="2011" name="J. Bacteriol.">
        <title>Complete genome sequences of two hemotropic Mycoplasmas, Mycoplasma haemofelis strain Ohio2 and Mycoplasma suis strain Illinois.</title>
        <authorList>
            <person name="Messick J.B."/>
            <person name="Santos A.P."/>
            <person name="Guimaraes A.M."/>
        </authorList>
    </citation>
    <scope>NUCLEOTIDE SEQUENCE [LARGE SCALE GENOMIC DNA]</scope>
    <source>
        <strain evidence="2 3">Illinois</strain>
    </source>
</reference>
<evidence type="ECO:0000256" key="1">
    <source>
        <dbReference type="SAM" id="MobiDB-lite"/>
    </source>
</evidence>
<feature type="compositionally biased region" description="Polar residues" evidence="1">
    <location>
        <begin position="69"/>
        <end position="93"/>
    </location>
</feature>
<evidence type="ECO:0000313" key="3">
    <source>
        <dbReference type="Proteomes" id="UP000007484"/>
    </source>
</evidence>
<dbReference type="RefSeq" id="WP_013609668.1">
    <property type="nucleotide sequence ID" value="NC_015155.1"/>
</dbReference>
<name>F0QQE5_MYCSL</name>
<dbReference type="STRING" id="768700.MSU_0171"/>